<dbReference type="EMBL" id="JASNWA010000007">
    <property type="protein sequence ID" value="KAK3172658.1"/>
    <property type="molecule type" value="Genomic_DNA"/>
</dbReference>
<sequence>MTSPDPLTLSLLRPPILHILRATGFTTTRPSVLDTLVDLTSRYLILLAQKTSHHYHQRSPHGSLVHDTSDLTITDIRLAMQDVGALFPQISELEEQVRGEEDMRGIDAFIAWCTGETNKEIRRIAELTPEVDALAKPVDLTDPKTAAAAAEASALEAPKEDFLSQLKKKHAKTKDGEEARYQGTALGKDLGEREVRIEGWELDSIQAWGEMLREKNQPKEVAEIREDMQTRSESDSPLSEISVDTR</sequence>
<dbReference type="Gene3D" id="1.10.20.10">
    <property type="entry name" value="Histone, subunit A"/>
    <property type="match status" value="1"/>
</dbReference>
<feature type="compositionally biased region" description="Basic and acidic residues" evidence="1">
    <location>
        <begin position="225"/>
        <end position="234"/>
    </location>
</feature>
<feature type="region of interest" description="Disordered" evidence="1">
    <location>
        <begin position="225"/>
        <end position="246"/>
    </location>
</feature>
<accession>A0AAD9ZAT2</accession>
<dbReference type="AlphaFoldDB" id="A0AAD9ZAT2"/>
<evidence type="ECO:0008006" key="4">
    <source>
        <dbReference type="Google" id="ProtNLM"/>
    </source>
</evidence>
<organism evidence="2 3">
    <name type="scientific">Lepraria neglecta</name>
    <dbReference type="NCBI Taxonomy" id="209136"/>
    <lineage>
        <taxon>Eukaryota</taxon>
        <taxon>Fungi</taxon>
        <taxon>Dikarya</taxon>
        <taxon>Ascomycota</taxon>
        <taxon>Pezizomycotina</taxon>
        <taxon>Lecanoromycetes</taxon>
        <taxon>OSLEUM clade</taxon>
        <taxon>Lecanoromycetidae</taxon>
        <taxon>Lecanorales</taxon>
        <taxon>Lecanorineae</taxon>
        <taxon>Stereocaulaceae</taxon>
        <taxon>Lepraria</taxon>
    </lineage>
</organism>
<name>A0AAD9ZAT2_9LECA</name>
<feature type="compositionally biased region" description="Polar residues" evidence="1">
    <location>
        <begin position="235"/>
        <end position="246"/>
    </location>
</feature>
<keyword evidence="3" id="KW-1185">Reference proteome</keyword>
<dbReference type="CDD" id="cd00076">
    <property type="entry name" value="HFD_SF"/>
    <property type="match status" value="1"/>
</dbReference>
<reference evidence="2" key="1">
    <citation type="submission" date="2022-11" db="EMBL/GenBank/DDBJ databases">
        <title>Chromosomal genome sequence assembly and mating type (MAT) locus characterization of the leprose asexual lichenized fungus Lepraria neglecta (Nyl.) Erichsen.</title>
        <authorList>
            <person name="Allen J.L."/>
            <person name="Pfeffer B."/>
        </authorList>
    </citation>
    <scope>NUCLEOTIDE SEQUENCE</scope>
    <source>
        <strain evidence="2">Allen 5258</strain>
    </source>
</reference>
<gene>
    <name evidence="2" type="ORF">OEA41_005982</name>
</gene>
<proteinExistence type="predicted"/>
<evidence type="ECO:0000313" key="3">
    <source>
        <dbReference type="Proteomes" id="UP001276659"/>
    </source>
</evidence>
<dbReference type="Proteomes" id="UP001276659">
    <property type="component" value="Unassembled WGS sequence"/>
</dbReference>
<dbReference type="InterPro" id="IPR009072">
    <property type="entry name" value="Histone-fold"/>
</dbReference>
<evidence type="ECO:0000256" key="1">
    <source>
        <dbReference type="SAM" id="MobiDB-lite"/>
    </source>
</evidence>
<dbReference type="GO" id="GO:0046982">
    <property type="term" value="F:protein heterodimerization activity"/>
    <property type="evidence" value="ECO:0007669"/>
    <property type="project" value="InterPro"/>
</dbReference>
<protein>
    <recommendedName>
        <fullName evidence="4">Bromodomain associated domain-containing protein</fullName>
    </recommendedName>
</protein>
<comment type="caution">
    <text evidence="2">The sequence shown here is derived from an EMBL/GenBank/DDBJ whole genome shotgun (WGS) entry which is preliminary data.</text>
</comment>
<evidence type="ECO:0000313" key="2">
    <source>
        <dbReference type="EMBL" id="KAK3172658.1"/>
    </source>
</evidence>